<dbReference type="Proteomes" id="UP000005426">
    <property type="component" value="Unassembled WGS sequence"/>
</dbReference>
<dbReference type="HOGENOM" id="CLU_1959874_0_0_1"/>
<name>G9P5V4_HYPAI</name>
<protein>
    <submittedName>
        <fullName evidence="1">Uncharacterized protein</fullName>
    </submittedName>
</protein>
<evidence type="ECO:0000313" key="2">
    <source>
        <dbReference type="Proteomes" id="UP000005426"/>
    </source>
</evidence>
<dbReference type="AlphaFoldDB" id="G9P5V4"/>
<comment type="caution">
    <text evidence="1">The sequence shown here is derived from an EMBL/GenBank/DDBJ whole genome shotgun (WGS) entry which is preliminary data.</text>
</comment>
<accession>G9P5V4</accession>
<sequence>MYRPILLLRTATAATAATAAPLLLATYQPAHYLGLGLAVLGGTLDAFGTQARARCESHRAGPDAFYCSPAHLCRIRPPSSSIIGTVDVAAGAISLLAQLSGRKRPNPRLCCVHPDRLLHRLCRPSSTC</sequence>
<evidence type="ECO:0000313" key="1">
    <source>
        <dbReference type="EMBL" id="EHK42179.1"/>
    </source>
</evidence>
<dbReference type="GeneID" id="25785789"/>
<gene>
    <name evidence="1" type="ORF">TRIATDRAFT_84070</name>
</gene>
<dbReference type="EMBL" id="ABDG02000027">
    <property type="protein sequence ID" value="EHK42179.1"/>
    <property type="molecule type" value="Genomic_DNA"/>
</dbReference>
<organism evidence="1 2">
    <name type="scientific">Hypocrea atroviridis (strain ATCC 20476 / IMI 206040)</name>
    <name type="common">Trichoderma atroviride</name>
    <dbReference type="NCBI Taxonomy" id="452589"/>
    <lineage>
        <taxon>Eukaryota</taxon>
        <taxon>Fungi</taxon>
        <taxon>Dikarya</taxon>
        <taxon>Ascomycota</taxon>
        <taxon>Pezizomycotina</taxon>
        <taxon>Sordariomycetes</taxon>
        <taxon>Hypocreomycetidae</taxon>
        <taxon>Hypocreales</taxon>
        <taxon>Hypocreaceae</taxon>
        <taxon>Trichoderma</taxon>
    </lineage>
</organism>
<proteinExistence type="predicted"/>
<reference evidence="1 2" key="1">
    <citation type="journal article" date="2011" name="Genome Biol.">
        <title>Comparative genome sequence analysis underscores mycoparasitism as the ancestral life style of Trichoderma.</title>
        <authorList>
            <person name="Kubicek C.P."/>
            <person name="Herrera-Estrella A."/>
            <person name="Seidl-Seiboth V."/>
            <person name="Martinez D.A."/>
            <person name="Druzhinina I.S."/>
            <person name="Thon M."/>
            <person name="Zeilinger S."/>
            <person name="Casas-Flores S."/>
            <person name="Horwitz B.A."/>
            <person name="Mukherjee P.K."/>
            <person name="Mukherjee M."/>
            <person name="Kredics L."/>
            <person name="Alcaraz L.D."/>
            <person name="Aerts A."/>
            <person name="Antal Z."/>
            <person name="Atanasova L."/>
            <person name="Cervantes-Badillo M.G."/>
            <person name="Challacombe J."/>
            <person name="Chertkov O."/>
            <person name="McCluskey K."/>
            <person name="Coulpier F."/>
            <person name="Deshpande N."/>
            <person name="von Doehren H."/>
            <person name="Ebbole D.J."/>
            <person name="Esquivel-Naranjo E.U."/>
            <person name="Fekete E."/>
            <person name="Flipphi M."/>
            <person name="Glaser F."/>
            <person name="Gomez-Rodriguez E.Y."/>
            <person name="Gruber S."/>
            <person name="Han C."/>
            <person name="Henrissat B."/>
            <person name="Hermosa R."/>
            <person name="Hernandez-Onate M."/>
            <person name="Karaffa L."/>
            <person name="Kosti I."/>
            <person name="Le Crom S."/>
            <person name="Lindquist E."/>
            <person name="Lucas S."/>
            <person name="Luebeck M."/>
            <person name="Luebeck P.S."/>
            <person name="Margeot A."/>
            <person name="Metz B."/>
            <person name="Misra M."/>
            <person name="Nevalainen H."/>
            <person name="Omann M."/>
            <person name="Packer N."/>
            <person name="Perrone G."/>
            <person name="Uresti-Rivera E.E."/>
            <person name="Salamov A."/>
            <person name="Schmoll M."/>
            <person name="Seiboth B."/>
            <person name="Shapiro H."/>
            <person name="Sukno S."/>
            <person name="Tamayo-Ramos J.A."/>
            <person name="Tisch D."/>
            <person name="Wiest A."/>
            <person name="Wilkinson H.H."/>
            <person name="Zhang M."/>
            <person name="Coutinho P.M."/>
            <person name="Kenerley C.M."/>
            <person name="Monte E."/>
            <person name="Baker S.E."/>
            <person name="Grigoriev I.V."/>
        </authorList>
    </citation>
    <scope>NUCLEOTIDE SEQUENCE [LARGE SCALE GENOMIC DNA]</scope>
    <source>
        <strain evidence="2">ATCC 20476 / IMI 206040</strain>
    </source>
</reference>
<keyword evidence="2" id="KW-1185">Reference proteome</keyword>
<dbReference type="KEGG" id="tatv:25785789"/>